<evidence type="ECO:0000256" key="6">
    <source>
        <dbReference type="ARBA" id="ARBA00023049"/>
    </source>
</evidence>
<dbReference type="GO" id="GO:0006515">
    <property type="term" value="P:protein quality control for misfolded or incompletely synthesized proteins"/>
    <property type="evidence" value="ECO:0007669"/>
    <property type="project" value="TreeGrafter"/>
</dbReference>
<evidence type="ECO:0000256" key="1">
    <source>
        <dbReference type="ARBA" id="ARBA00001947"/>
    </source>
</evidence>
<evidence type="ECO:0000256" key="3">
    <source>
        <dbReference type="ARBA" id="ARBA00022723"/>
    </source>
</evidence>
<evidence type="ECO:0000259" key="8">
    <source>
        <dbReference type="Pfam" id="PF01435"/>
    </source>
</evidence>
<keyword evidence="2" id="KW-0645">Protease</keyword>
<accession>A0A5C3LF61</accession>
<dbReference type="OrthoDB" id="7464992at2759"/>
<dbReference type="InterPro" id="IPR001915">
    <property type="entry name" value="Peptidase_M48"/>
</dbReference>
<dbReference type="InterPro" id="IPR051156">
    <property type="entry name" value="Mito/Outer_Membr_Metalloprot"/>
</dbReference>
<name>A0A5C3LF61_COPMA</name>
<proteinExistence type="predicted"/>
<organism evidence="9 10">
    <name type="scientific">Coprinopsis marcescibilis</name>
    <name type="common">Agaric fungus</name>
    <name type="synonym">Psathyrella marcescibilis</name>
    <dbReference type="NCBI Taxonomy" id="230819"/>
    <lineage>
        <taxon>Eukaryota</taxon>
        <taxon>Fungi</taxon>
        <taxon>Dikarya</taxon>
        <taxon>Basidiomycota</taxon>
        <taxon>Agaricomycotina</taxon>
        <taxon>Agaricomycetes</taxon>
        <taxon>Agaricomycetidae</taxon>
        <taxon>Agaricales</taxon>
        <taxon>Agaricineae</taxon>
        <taxon>Psathyrellaceae</taxon>
        <taxon>Coprinopsis</taxon>
    </lineage>
</organism>
<dbReference type="PANTHER" id="PTHR22726">
    <property type="entry name" value="METALLOENDOPEPTIDASE OMA1"/>
    <property type="match status" value="1"/>
</dbReference>
<dbReference type="GO" id="GO:0004222">
    <property type="term" value="F:metalloendopeptidase activity"/>
    <property type="evidence" value="ECO:0007669"/>
    <property type="project" value="InterPro"/>
</dbReference>
<feature type="transmembrane region" description="Helical" evidence="7">
    <location>
        <begin position="147"/>
        <end position="171"/>
    </location>
</feature>
<dbReference type="GO" id="GO:0046872">
    <property type="term" value="F:metal ion binding"/>
    <property type="evidence" value="ECO:0007669"/>
    <property type="project" value="UniProtKB-KW"/>
</dbReference>
<keyword evidence="7" id="KW-0472">Membrane</keyword>
<evidence type="ECO:0000256" key="4">
    <source>
        <dbReference type="ARBA" id="ARBA00022801"/>
    </source>
</evidence>
<evidence type="ECO:0000256" key="7">
    <source>
        <dbReference type="SAM" id="Phobius"/>
    </source>
</evidence>
<evidence type="ECO:0000256" key="2">
    <source>
        <dbReference type="ARBA" id="ARBA00022670"/>
    </source>
</evidence>
<gene>
    <name evidence="9" type="ORF">FA15DRAFT_614319</name>
</gene>
<keyword evidence="7" id="KW-1133">Transmembrane helix</keyword>
<keyword evidence="5" id="KW-0862">Zinc</keyword>
<reference evidence="9 10" key="1">
    <citation type="journal article" date="2019" name="Nat. Ecol. Evol.">
        <title>Megaphylogeny resolves global patterns of mushroom evolution.</title>
        <authorList>
            <person name="Varga T."/>
            <person name="Krizsan K."/>
            <person name="Foldi C."/>
            <person name="Dima B."/>
            <person name="Sanchez-Garcia M."/>
            <person name="Sanchez-Ramirez S."/>
            <person name="Szollosi G.J."/>
            <person name="Szarkandi J.G."/>
            <person name="Papp V."/>
            <person name="Albert L."/>
            <person name="Andreopoulos W."/>
            <person name="Angelini C."/>
            <person name="Antonin V."/>
            <person name="Barry K.W."/>
            <person name="Bougher N.L."/>
            <person name="Buchanan P."/>
            <person name="Buyck B."/>
            <person name="Bense V."/>
            <person name="Catcheside P."/>
            <person name="Chovatia M."/>
            <person name="Cooper J."/>
            <person name="Damon W."/>
            <person name="Desjardin D."/>
            <person name="Finy P."/>
            <person name="Geml J."/>
            <person name="Haridas S."/>
            <person name="Hughes K."/>
            <person name="Justo A."/>
            <person name="Karasinski D."/>
            <person name="Kautmanova I."/>
            <person name="Kiss B."/>
            <person name="Kocsube S."/>
            <person name="Kotiranta H."/>
            <person name="LaButti K.M."/>
            <person name="Lechner B.E."/>
            <person name="Liimatainen K."/>
            <person name="Lipzen A."/>
            <person name="Lukacs Z."/>
            <person name="Mihaltcheva S."/>
            <person name="Morgado L.N."/>
            <person name="Niskanen T."/>
            <person name="Noordeloos M.E."/>
            <person name="Ohm R.A."/>
            <person name="Ortiz-Santana B."/>
            <person name="Ovrebo C."/>
            <person name="Racz N."/>
            <person name="Riley R."/>
            <person name="Savchenko A."/>
            <person name="Shiryaev A."/>
            <person name="Soop K."/>
            <person name="Spirin V."/>
            <person name="Szebenyi C."/>
            <person name="Tomsovsky M."/>
            <person name="Tulloss R.E."/>
            <person name="Uehling J."/>
            <person name="Grigoriev I.V."/>
            <person name="Vagvolgyi C."/>
            <person name="Papp T."/>
            <person name="Martin F.M."/>
            <person name="Miettinen O."/>
            <person name="Hibbett D.S."/>
            <person name="Nagy L.G."/>
        </authorList>
    </citation>
    <scope>NUCLEOTIDE SEQUENCE [LARGE SCALE GENOMIC DNA]</scope>
    <source>
        <strain evidence="9 10">CBS 121175</strain>
    </source>
</reference>
<dbReference type="GO" id="GO:0034982">
    <property type="term" value="P:mitochondrial protein processing"/>
    <property type="evidence" value="ECO:0007669"/>
    <property type="project" value="TreeGrafter"/>
</dbReference>
<protein>
    <recommendedName>
        <fullName evidence="8">Peptidase M48 domain-containing protein</fullName>
    </recommendedName>
</protein>
<evidence type="ECO:0000313" key="9">
    <source>
        <dbReference type="EMBL" id="TFK27131.1"/>
    </source>
</evidence>
<sequence length="547" mass="61512">MLRFAGSTISKPSLRLLIPSHGLRSQGINSFAPARRSNGAQQFSGRLQRLTLHKSTHLILLKRPTNNVSFHSTPRRQGWPLVALLAPILKASAAFEIVRTTIRIALTFLPAALLGRSKSARIIKIAHIHGVPLSDEKRKKYMKRLRLSTRIIQFLLFVPFTVFWATILASLEKTPLTGRWRTILLSPEEEDEIADQLQGQGWFNAVQNVLAQEGDPRIIPTHDWRYEWVRNTLLRLTTSIDILADELNRAPDWIHLGPDDPPLPPPAEHPLRPRPRAADMLRHLCGTFTSRPSSSPRPREPDNFNIVLVDSPHESNAFSYGFWPNGGSGIVIYSGFIDDIFARRPLEFVTPPDERSWFAKFFGVYAPPQPLPAPTEEQTKDLAVLLAHELSHLVLTHHLESLSSGTIVVPGALSVLADIFRVVIFPITMLFGPFVNDAVGQLGKYGSSELRKIGDFCTTSKQEIEADMVSTRILAYAGFDARDAVKFWEDRPEDVECHHIEKSTSFDHAAHGIVGRMHPHQMKRAELLRKEIARWEEARLAAAAIQI</sequence>
<keyword evidence="7" id="KW-0812">Transmembrane</keyword>
<dbReference type="EMBL" id="ML210167">
    <property type="protein sequence ID" value="TFK27131.1"/>
    <property type="molecule type" value="Genomic_DNA"/>
</dbReference>
<comment type="cofactor">
    <cofactor evidence="1">
        <name>Zn(2+)</name>
        <dbReference type="ChEBI" id="CHEBI:29105"/>
    </cofactor>
</comment>
<keyword evidence="6" id="KW-0482">Metalloprotease</keyword>
<dbReference type="Proteomes" id="UP000307440">
    <property type="component" value="Unassembled WGS sequence"/>
</dbReference>
<dbReference type="AlphaFoldDB" id="A0A5C3LF61"/>
<dbReference type="PANTHER" id="PTHR22726:SF18">
    <property type="entry name" value="PEPTIDASE M48 DOMAIN-CONTAINING PROTEIN"/>
    <property type="match status" value="1"/>
</dbReference>
<keyword evidence="4" id="KW-0378">Hydrolase</keyword>
<feature type="domain" description="Peptidase M48" evidence="8">
    <location>
        <begin position="298"/>
        <end position="531"/>
    </location>
</feature>
<dbReference type="Pfam" id="PF01435">
    <property type="entry name" value="Peptidase_M48"/>
    <property type="match status" value="1"/>
</dbReference>
<evidence type="ECO:0000256" key="5">
    <source>
        <dbReference type="ARBA" id="ARBA00022833"/>
    </source>
</evidence>
<evidence type="ECO:0000313" key="10">
    <source>
        <dbReference type="Proteomes" id="UP000307440"/>
    </source>
</evidence>
<keyword evidence="10" id="KW-1185">Reference proteome</keyword>
<keyword evidence="3" id="KW-0479">Metal-binding</keyword>
<dbReference type="GO" id="GO:0005743">
    <property type="term" value="C:mitochondrial inner membrane"/>
    <property type="evidence" value="ECO:0007669"/>
    <property type="project" value="TreeGrafter"/>
</dbReference>